<dbReference type="SMART" id="SM00926">
    <property type="entry name" value="Molybdop_Fe4S4"/>
    <property type="match status" value="1"/>
</dbReference>
<dbReference type="Proteomes" id="UP000886101">
    <property type="component" value="Unassembled WGS sequence"/>
</dbReference>
<evidence type="ECO:0000256" key="1">
    <source>
        <dbReference type="ARBA" id="ARBA00004196"/>
    </source>
</evidence>
<evidence type="ECO:0000256" key="5">
    <source>
        <dbReference type="ARBA" id="ARBA00022729"/>
    </source>
</evidence>
<evidence type="ECO:0000256" key="8">
    <source>
        <dbReference type="ARBA" id="ARBA00023014"/>
    </source>
</evidence>
<keyword evidence="2" id="KW-0004">4Fe-4S</keyword>
<comment type="caution">
    <text evidence="10">The sequence shown here is derived from an EMBL/GenBank/DDBJ whole genome shotgun (WGS) entry which is preliminary data.</text>
</comment>
<organism evidence="10">
    <name type="scientific">Thermodesulfatator atlanticus</name>
    <dbReference type="NCBI Taxonomy" id="501497"/>
    <lineage>
        <taxon>Bacteria</taxon>
        <taxon>Pseudomonadati</taxon>
        <taxon>Thermodesulfobacteriota</taxon>
        <taxon>Thermodesulfobacteria</taxon>
        <taxon>Thermodesulfobacteriales</taxon>
        <taxon>Thermodesulfatatoraceae</taxon>
        <taxon>Thermodesulfatator</taxon>
    </lineage>
</organism>
<evidence type="ECO:0000313" key="10">
    <source>
        <dbReference type="EMBL" id="HHI96365.1"/>
    </source>
</evidence>
<dbReference type="InterPro" id="IPR006656">
    <property type="entry name" value="Mopterin_OxRdtase"/>
</dbReference>
<dbReference type="NCBIfam" id="TIGR01409">
    <property type="entry name" value="TAT_signal_seq"/>
    <property type="match status" value="1"/>
</dbReference>
<keyword evidence="3" id="KW-0500">Molybdenum</keyword>
<dbReference type="GO" id="GO:0051539">
    <property type="term" value="F:4 iron, 4 sulfur cluster binding"/>
    <property type="evidence" value="ECO:0007669"/>
    <property type="project" value="UniProtKB-KW"/>
</dbReference>
<accession>A0A7V5NY81</accession>
<keyword evidence="6" id="KW-0560">Oxidoreductase</keyword>
<dbReference type="InterPro" id="IPR050612">
    <property type="entry name" value="Prok_Mopterin_Oxidored"/>
</dbReference>
<proteinExistence type="predicted"/>
<dbReference type="Pfam" id="PF04879">
    <property type="entry name" value="Molybdop_Fe4S4"/>
    <property type="match status" value="1"/>
</dbReference>
<keyword evidence="4" id="KW-0479">Metal-binding</keyword>
<dbReference type="EMBL" id="DROK01000022">
    <property type="protein sequence ID" value="HHI96365.1"/>
    <property type="molecule type" value="Genomic_DNA"/>
</dbReference>
<dbReference type="GO" id="GO:0046872">
    <property type="term" value="F:metal ion binding"/>
    <property type="evidence" value="ECO:0007669"/>
    <property type="project" value="UniProtKB-KW"/>
</dbReference>
<comment type="subcellular location">
    <subcellularLocation>
        <location evidence="1">Cell envelope</location>
    </subcellularLocation>
</comment>
<evidence type="ECO:0000256" key="6">
    <source>
        <dbReference type="ARBA" id="ARBA00023002"/>
    </source>
</evidence>
<evidence type="ECO:0000256" key="3">
    <source>
        <dbReference type="ARBA" id="ARBA00022505"/>
    </source>
</evidence>
<dbReference type="SUPFAM" id="SSF53706">
    <property type="entry name" value="Formate dehydrogenase/DMSO reductase, domains 1-3"/>
    <property type="match status" value="1"/>
</dbReference>
<dbReference type="PROSITE" id="PS51669">
    <property type="entry name" value="4FE4S_MOW_BIS_MGD"/>
    <property type="match status" value="1"/>
</dbReference>
<protein>
    <submittedName>
        <fullName evidence="10">Twin-arginine translocation signal domain-containing protein</fullName>
    </submittedName>
</protein>
<dbReference type="PANTHER" id="PTHR43742">
    <property type="entry name" value="TRIMETHYLAMINE-N-OXIDE REDUCTASE"/>
    <property type="match status" value="1"/>
</dbReference>
<name>A0A7V5NY81_9BACT</name>
<keyword evidence="8" id="KW-0411">Iron-sulfur</keyword>
<dbReference type="Gene3D" id="3.40.50.740">
    <property type="match status" value="1"/>
</dbReference>
<feature type="non-terminal residue" evidence="10">
    <location>
        <position position="561"/>
    </location>
</feature>
<gene>
    <name evidence="10" type="ORF">ENJ96_00750</name>
</gene>
<evidence type="ECO:0000256" key="7">
    <source>
        <dbReference type="ARBA" id="ARBA00023004"/>
    </source>
</evidence>
<dbReference type="PANTHER" id="PTHR43742:SF9">
    <property type="entry name" value="TETRATHIONATE REDUCTASE SUBUNIT A"/>
    <property type="match status" value="1"/>
</dbReference>
<evidence type="ECO:0000259" key="9">
    <source>
        <dbReference type="PROSITE" id="PS51669"/>
    </source>
</evidence>
<keyword evidence="7" id="KW-0408">Iron</keyword>
<dbReference type="GO" id="GO:0030313">
    <property type="term" value="C:cell envelope"/>
    <property type="evidence" value="ECO:0007669"/>
    <property type="project" value="UniProtKB-SubCell"/>
</dbReference>
<dbReference type="AlphaFoldDB" id="A0A7V5NY81"/>
<dbReference type="Pfam" id="PF00384">
    <property type="entry name" value="Molybdopterin"/>
    <property type="match status" value="1"/>
</dbReference>
<dbReference type="InterPro" id="IPR006963">
    <property type="entry name" value="Mopterin_OxRdtase_4Fe-4S_dom"/>
</dbReference>
<evidence type="ECO:0000256" key="2">
    <source>
        <dbReference type="ARBA" id="ARBA00022485"/>
    </source>
</evidence>
<dbReference type="GO" id="GO:0016491">
    <property type="term" value="F:oxidoreductase activity"/>
    <property type="evidence" value="ECO:0007669"/>
    <property type="project" value="UniProtKB-KW"/>
</dbReference>
<dbReference type="Gene3D" id="3.40.228.10">
    <property type="entry name" value="Dimethylsulfoxide Reductase, domain 2"/>
    <property type="match status" value="1"/>
</dbReference>
<keyword evidence="5" id="KW-0732">Signal</keyword>
<dbReference type="InterPro" id="IPR019546">
    <property type="entry name" value="TAT_signal_bac_arc"/>
</dbReference>
<reference evidence="10" key="1">
    <citation type="journal article" date="2020" name="mSystems">
        <title>Genome- and Community-Level Interaction Insights into Carbon Utilization and Element Cycling Functions of Hydrothermarchaeota in Hydrothermal Sediment.</title>
        <authorList>
            <person name="Zhou Z."/>
            <person name="Liu Y."/>
            <person name="Xu W."/>
            <person name="Pan J."/>
            <person name="Luo Z.H."/>
            <person name="Li M."/>
        </authorList>
    </citation>
    <scope>NUCLEOTIDE SEQUENCE [LARGE SCALE GENOMIC DNA]</scope>
    <source>
        <strain evidence="10">HyVt-533</strain>
    </source>
</reference>
<sequence length="561" mass="62802">MKRRDFLKFSGAVCAALASLSLDSKFVKTVSASTMRKDLPGSLGAEEIPSVCDMCFWRCPIVAKVKDGQVVKIEGNPRSPANGTAICARGNAGIQFLYDKDRLKYPLKRAGARGEGKWVRISWDEALDEIAYNIKKVKEKYGPHALAFFDHGSSAAFFREIFEALGTENFSNEPAFFQCVGPNLLAYLYTLGYQAVDPAKVDMAEAKVIILFGSHLGENVQVSLVKSMVEGLAQGAKLIVVDPRFSVAAGKADMWLPIRPGTDLALLLAWINYVIQHDLYDREFVQNHTYGFEKLKKAVQKYSLSWAAEVCDLPEEDIRKAIDLLARHRPHVCIHPGRHSAWYGSQDVNRHRAMAILTGLLGTVGVKGGFYFPTEPPLEKVSFLAGEHEEIEPPETSLKDDYPFAELFHGSPTAEIIKATRTGEPYPIKLWGICGVNVIQTIPNPYQTMEAIKKLDFIFCVDILPTESVLWADIVLPDATYLERYDGFYVGKETRCYVALRQPAVKPLFESRPAYEIAKDLARRLGLKPRYERVEDWLEAQLKPSGHSLKELKKTGLFTYP</sequence>
<evidence type="ECO:0000256" key="4">
    <source>
        <dbReference type="ARBA" id="ARBA00022723"/>
    </source>
</evidence>
<dbReference type="Gene3D" id="2.20.25.90">
    <property type="entry name" value="ADC-like domains"/>
    <property type="match status" value="1"/>
</dbReference>
<feature type="domain" description="4Fe-4S Mo/W bis-MGD-type" evidence="9">
    <location>
        <begin position="45"/>
        <end position="101"/>
    </location>
</feature>